<dbReference type="SUPFAM" id="SSF52402">
    <property type="entry name" value="Adenine nucleotide alpha hydrolases-like"/>
    <property type="match status" value="1"/>
</dbReference>
<dbReference type="CDD" id="cd00293">
    <property type="entry name" value="USP-like"/>
    <property type="match status" value="1"/>
</dbReference>
<dbReference type="AlphaFoldDB" id="A0A643EVN0"/>
<evidence type="ECO:0000313" key="3">
    <source>
        <dbReference type="EMBL" id="KAB0565290.1"/>
    </source>
</evidence>
<feature type="domain" description="UspA" evidence="2">
    <location>
        <begin position="12"/>
        <end position="158"/>
    </location>
</feature>
<name>A0A643EVN0_9HYPH</name>
<protein>
    <submittedName>
        <fullName evidence="3">Universal stress protein</fullName>
    </submittedName>
</protein>
<dbReference type="InterPro" id="IPR006015">
    <property type="entry name" value="Universal_stress_UspA"/>
</dbReference>
<dbReference type="PANTHER" id="PTHR46268:SF15">
    <property type="entry name" value="UNIVERSAL STRESS PROTEIN HP_0031"/>
    <property type="match status" value="1"/>
</dbReference>
<evidence type="ECO:0000256" key="1">
    <source>
        <dbReference type="ARBA" id="ARBA00008791"/>
    </source>
</evidence>
<evidence type="ECO:0000259" key="2">
    <source>
        <dbReference type="Pfam" id="PF00582"/>
    </source>
</evidence>
<gene>
    <name evidence="3" type="ORF">F7Q93_23170</name>
</gene>
<comment type="caution">
    <text evidence="3">The sequence shown here is derived from an EMBL/GenBank/DDBJ whole genome shotgun (WGS) entry which is preliminary data.</text>
</comment>
<dbReference type="InterPro" id="IPR006016">
    <property type="entry name" value="UspA"/>
</dbReference>
<dbReference type="EMBL" id="VZPE01000017">
    <property type="protein sequence ID" value="KAB0565290.1"/>
    <property type="molecule type" value="Genomic_DNA"/>
</dbReference>
<organism evidence="3">
    <name type="scientific">Brucella pituitosa</name>
    <dbReference type="NCBI Taxonomy" id="571256"/>
    <lineage>
        <taxon>Bacteria</taxon>
        <taxon>Pseudomonadati</taxon>
        <taxon>Pseudomonadota</taxon>
        <taxon>Alphaproteobacteria</taxon>
        <taxon>Hyphomicrobiales</taxon>
        <taxon>Brucellaceae</taxon>
        <taxon>Brucella/Ochrobactrum group</taxon>
        <taxon>Brucella</taxon>
    </lineage>
</organism>
<proteinExistence type="inferred from homology"/>
<dbReference type="InterPro" id="IPR014729">
    <property type="entry name" value="Rossmann-like_a/b/a_fold"/>
</dbReference>
<dbReference type="Gene3D" id="3.40.50.620">
    <property type="entry name" value="HUPs"/>
    <property type="match status" value="1"/>
</dbReference>
<dbReference type="PANTHER" id="PTHR46268">
    <property type="entry name" value="STRESS RESPONSE PROTEIN NHAX"/>
    <property type="match status" value="1"/>
</dbReference>
<accession>A0A643EVN0</accession>
<reference evidence="3" key="1">
    <citation type="submission" date="2019-09" db="EMBL/GenBank/DDBJ databases">
        <title>Draft genome sequences of 48 bacterial type strains from the CCUG.</title>
        <authorList>
            <person name="Tunovic T."/>
            <person name="Pineiro-Iglesias B."/>
            <person name="Unosson C."/>
            <person name="Inganas E."/>
            <person name="Ohlen M."/>
            <person name="Cardew S."/>
            <person name="Jensie-Markopoulos S."/>
            <person name="Salva-Serra F."/>
            <person name="Jaen-Luchoro D."/>
            <person name="Karlsson R."/>
            <person name="Svensson-Stadler L."/>
            <person name="Chun J."/>
            <person name="Moore E."/>
        </authorList>
    </citation>
    <scope>NUCLEOTIDE SEQUENCE</scope>
    <source>
        <strain evidence="3">CCUG 50899</strain>
    </source>
</reference>
<comment type="similarity">
    <text evidence="1">Belongs to the universal stress protein A family.</text>
</comment>
<sequence length="158" mass="17222">MAKHTLLKEIRMFKHILIATDGSELAERCVGQGLSLAQFLRCRVTVVTVTAPYSNSGIFGGMLDDDDIVVRYNQSWEKFASKVLGHAKDLANDLQVETDVVHLINPIPSDAISTAADSLRCDLIVVATHGYSGVQRLVLGSQTNEIITQAKTSVLVVR</sequence>
<dbReference type="Pfam" id="PF00582">
    <property type="entry name" value="Usp"/>
    <property type="match status" value="1"/>
</dbReference>
<dbReference type="PRINTS" id="PR01438">
    <property type="entry name" value="UNVRSLSTRESS"/>
</dbReference>